<name>A0A857MFV1_9ACTN</name>
<organism evidence="1">
    <name type="scientific">Gordonia amarae</name>
    <dbReference type="NCBI Taxonomy" id="36821"/>
    <lineage>
        <taxon>Bacteria</taxon>
        <taxon>Bacillati</taxon>
        <taxon>Actinomycetota</taxon>
        <taxon>Actinomycetes</taxon>
        <taxon>Mycobacteriales</taxon>
        <taxon>Gordoniaceae</taxon>
        <taxon>Gordonia</taxon>
    </lineage>
</organism>
<dbReference type="RefSeq" id="WP_040516106.1">
    <property type="nucleotide sequence ID" value="NZ_CP045804.1"/>
</dbReference>
<sequence length="151" mass="15540">MDTGWAGLGLIAAAVAVVAYVHYRDKETARLGTGAELARELRSLAGGDPVRIAAVEEYETTIYQRLFYASAIGPRVRAAAWALLGAALAAFGALVTDPAKGAFGTVVTIAFIVVAAVFALATLVLAAIAAYQAATTPRVSFADSYAEGSSE</sequence>
<reference evidence="1" key="1">
    <citation type="journal article" date="2021" name="Nat. Microbiol.">
        <title>Cocultivation of an ultrasmall environmental parasitic bacterium with lytic ability against bacteria associated with wastewater foams.</title>
        <authorList>
            <person name="Batinovic S."/>
            <person name="Rose J.J.A."/>
            <person name="Ratcliffe J."/>
            <person name="Seviour R.J."/>
            <person name="Petrovski S."/>
        </authorList>
    </citation>
    <scope>NUCLEOTIDE SEQUENCE</scope>
    <source>
        <strain evidence="1">CON44</strain>
    </source>
</reference>
<dbReference type="AlphaFoldDB" id="A0A857MFV1"/>
<evidence type="ECO:0000313" key="1">
    <source>
        <dbReference type="EMBL" id="QHN41363.1"/>
    </source>
</evidence>
<dbReference type="EMBL" id="CP045810">
    <property type="protein sequence ID" value="QHN41363.1"/>
    <property type="molecule type" value="Genomic_DNA"/>
</dbReference>
<gene>
    <name evidence="1" type="ORF">GII30_21325</name>
</gene>
<protein>
    <submittedName>
        <fullName evidence="1">Uncharacterized protein</fullName>
    </submittedName>
</protein>
<proteinExistence type="predicted"/>
<accession>A0A857MFV1</accession>